<dbReference type="InterPro" id="IPR029044">
    <property type="entry name" value="Nucleotide-diphossugar_trans"/>
</dbReference>
<evidence type="ECO:0000313" key="6">
    <source>
        <dbReference type="Proteomes" id="UP000261257"/>
    </source>
</evidence>
<dbReference type="CDD" id="cd00761">
    <property type="entry name" value="Glyco_tranf_GTA_type"/>
    <property type="match status" value="1"/>
</dbReference>
<dbReference type="Gene3D" id="3.90.550.10">
    <property type="entry name" value="Spore Coat Polysaccharide Biosynthesis Protein SpsA, Chain A"/>
    <property type="match status" value="1"/>
</dbReference>
<name>A0A3E4TMB1_9FIRM</name>
<evidence type="ECO:0000256" key="2">
    <source>
        <dbReference type="ARBA" id="ARBA00022679"/>
    </source>
</evidence>
<keyword evidence="2 5" id="KW-0808">Transferase</keyword>
<gene>
    <name evidence="5" type="ORF">DXC39_33095</name>
</gene>
<reference evidence="5 6" key="1">
    <citation type="submission" date="2018-08" db="EMBL/GenBank/DDBJ databases">
        <title>A genome reference for cultivated species of the human gut microbiota.</title>
        <authorList>
            <person name="Zou Y."/>
            <person name="Xue W."/>
            <person name="Luo G."/>
        </authorList>
    </citation>
    <scope>NUCLEOTIDE SEQUENCE [LARGE SCALE GENOMIC DNA]</scope>
    <source>
        <strain evidence="5 6">TF05-11AC</strain>
    </source>
</reference>
<evidence type="ECO:0000256" key="1">
    <source>
        <dbReference type="ARBA" id="ARBA00022676"/>
    </source>
</evidence>
<evidence type="ECO:0000259" key="4">
    <source>
        <dbReference type="Pfam" id="PF04230"/>
    </source>
</evidence>
<proteinExistence type="predicted"/>
<evidence type="ECO:0000313" key="5">
    <source>
        <dbReference type="EMBL" id="RGL91774.1"/>
    </source>
</evidence>
<dbReference type="EMBL" id="QSSQ01000079">
    <property type="protein sequence ID" value="RGL91774.1"/>
    <property type="molecule type" value="Genomic_DNA"/>
</dbReference>
<dbReference type="RefSeq" id="WP_117624308.1">
    <property type="nucleotide sequence ID" value="NZ_QRQF01000010.1"/>
</dbReference>
<dbReference type="Proteomes" id="UP000261257">
    <property type="component" value="Unassembled WGS sequence"/>
</dbReference>
<feature type="domain" description="Glycosyltransferase 2-like" evidence="3">
    <location>
        <begin position="5"/>
        <end position="133"/>
    </location>
</feature>
<evidence type="ECO:0000259" key="3">
    <source>
        <dbReference type="Pfam" id="PF00535"/>
    </source>
</evidence>
<dbReference type="AlphaFoldDB" id="A0A3E4TMB1"/>
<dbReference type="InterPro" id="IPR001173">
    <property type="entry name" value="Glyco_trans_2-like"/>
</dbReference>
<dbReference type="GO" id="GO:0016757">
    <property type="term" value="F:glycosyltransferase activity"/>
    <property type="evidence" value="ECO:0007669"/>
    <property type="project" value="UniProtKB-KW"/>
</dbReference>
<dbReference type="Pfam" id="PF04230">
    <property type="entry name" value="PS_pyruv_trans"/>
    <property type="match status" value="1"/>
</dbReference>
<dbReference type="InterPro" id="IPR007345">
    <property type="entry name" value="Polysacch_pyruvyl_Trfase"/>
</dbReference>
<comment type="caution">
    <text evidence="5">The sequence shown here is derived from an EMBL/GenBank/DDBJ whole genome shotgun (WGS) entry which is preliminary data.</text>
</comment>
<keyword evidence="1" id="KW-0328">Glycosyltransferase</keyword>
<accession>A0A3E4TMB1</accession>
<organism evidence="5 6">
    <name type="scientific">Hungatella hathewayi</name>
    <dbReference type="NCBI Taxonomy" id="154046"/>
    <lineage>
        <taxon>Bacteria</taxon>
        <taxon>Bacillati</taxon>
        <taxon>Bacillota</taxon>
        <taxon>Clostridia</taxon>
        <taxon>Lachnospirales</taxon>
        <taxon>Lachnospiraceae</taxon>
        <taxon>Hungatella</taxon>
    </lineage>
</organism>
<dbReference type="Pfam" id="PF00535">
    <property type="entry name" value="Glycos_transf_2"/>
    <property type="match status" value="1"/>
</dbReference>
<dbReference type="PANTHER" id="PTHR22916">
    <property type="entry name" value="GLYCOSYLTRANSFERASE"/>
    <property type="match status" value="1"/>
</dbReference>
<protein>
    <submittedName>
        <fullName evidence="5">Glycosyltransferase</fullName>
    </submittedName>
</protein>
<sequence length="666" mass="77196">MKKVSIIIPVYNVEQYLERCLETVVNQSYKGLEIILVDDGSTDGSGKICDKYKELDERIVCIHKENGGLSSARNAGVNIATGEYFVFVDSDDWVSIRMVETLTKALQKNNSDIVCCEFYNVSDSTLAVSDFSSNERKLTKEEAILELINWKIRDYAWNKIYNSALFDGVRFPVGRNYEDMATTYKLFDKANSVYVIPDCLYYYYFRENSIANISNFDKLLKNKYDALISYYERVFYFRDKNSRAFELCCKKYIERAFSFLNFYYGDYRQKNHTDWELETTKGIKEIYALTPNLDLGRGLKLKVKLLNTTSLYKCSEKLYCQTKKMIPSYLKQKISALKCVKSIPEVTSSNTKNVWLIGTPAHDNLGDHAITYATFVICKKQAINCIEIEEEHFLNGIKEYRKIINKDDLILIQGGGNWGNAYRYINNVHDFCLKYFKENKIIIMPQTIYFTKDKTGIKSLNRSKVLLSECKDVTFFTRDRESFEFASKEYLSDSCKIKYCPDIVLSLDISEKNNREDCCLVCLRNDKEGKISGKDKTHILTEAEKLFTRVIAIDTCTGIRVNAKERMPALLNVWNKFSNSKLVITDRLHGVIFSYITNTPCVALANFNHKVKSISTMLSKYGNVEYLEDFSKIDEAINQVLNINDKSYKPFNYNDIEDLLEKWRNN</sequence>
<dbReference type="SUPFAM" id="SSF53448">
    <property type="entry name" value="Nucleotide-diphospho-sugar transferases"/>
    <property type="match status" value="1"/>
</dbReference>
<feature type="domain" description="Polysaccharide pyruvyl transferase" evidence="4">
    <location>
        <begin position="364"/>
        <end position="606"/>
    </location>
</feature>
<dbReference type="PANTHER" id="PTHR22916:SF51">
    <property type="entry name" value="GLYCOSYLTRANSFERASE EPSH-RELATED"/>
    <property type="match status" value="1"/>
</dbReference>